<evidence type="ECO:0000256" key="5">
    <source>
        <dbReference type="ARBA" id="ARBA00023186"/>
    </source>
</evidence>
<dbReference type="GO" id="GO:0044780">
    <property type="term" value="P:bacterial-type flagellum assembly"/>
    <property type="evidence" value="ECO:0007669"/>
    <property type="project" value="InterPro"/>
</dbReference>
<keyword evidence="5" id="KW-0143">Chaperone</keyword>
<keyword evidence="3" id="KW-0963">Cytoplasm</keyword>
<proteinExistence type="inferred from homology"/>
<dbReference type="Gene3D" id="1.20.120.340">
    <property type="entry name" value="Flagellar protein FliS"/>
    <property type="match status" value="1"/>
</dbReference>
<comment type="similarity">
    <text evidence="2">Belongs to the FliS family.</text>
</comment>
<dbReference type="AlphaFoldDB" id="A0A3L8P2K4"/>
<comment type="caution">
    <text evidence="6">The sequence shown here is derived from an EMBL/GenBank/DDBJ whole genome shotgun (WGS) entry which is preliminary data.</text>
</comment>
<dbReference type="Pfam" id="PF02561">
    <property type="entry name" value="FliS"/>
    <property type="match status" value="1"/>
</dbReference>
<dbReference type="Proteomes" id="UP000281708">
    <property type="component" value="Unassembled WGS sequence"/>
</dbReference>
<evidence type="ECO:0000256" key="3">
    <source>
        <dbReference type="ARBA" id="ARBA00022490"/>
    </source>
</evidence>
<dbReference type="GO" id="GO:0005829">
    <property type="term" value="C:cytosol"/>
    <property type="evidence" value="ECO:0007669"/>
    <property type="project" value="UniProtKB-SubCell"/>
</dbReference>
<evidence type="ECO:0000256" key="1">
    <source>
        <dbReference type="ARBA" id="ARBA00004514"/>
    </source>
</evidence>
<organism evidence="6 7">
    <name type="scientific">Nocardioides mangrovicus</name>
    <dbReference type="NCBI Taxonomy" id="2478913"/>
    <lineage>
        <taxon>Bacteria</taxon>
        <taxon>Bacillati</taxon>
        <taxon>Actinomycetota</taxon>
        <taxon>Actinomycetes</taxon>
        <taxon>Propionibacteriales</taxon>
        <taxon>Nocardioidaceae</taxon>
        <taxon>Nocardioides</taxon>
    </lineage>
</organism>
<keyword evidence="6" id="KW-0966">Cell projection</keyword>
<dbReference type="CDD" id="cd16098">
    <property type="entry name" value="FliS"/>
    <property type="match status" value="1"/>
</dbReference>
<comment type="subcellular location">
    <subcellularLocation>
        <location evidence="1">Cytoplasm</location>
        <location evidence="1">Cytosol</location>
    </subcellularLocation>
</comment>
<name>A0A3L8P2K4_9ACTN</name>
<evidence type="ECO:0000256" key="4">
    <source>
        <dbReference type="ARBA" id="ARBA00022795"/>
    </source>
</evidence>
<dbReference type="InterPro" id="IPR003713">
    <property type="entry name" value="FliS"/>
</dbReference>
<dbReference type="InterPro" id="IPR036584">
    <property type="entry name" value="FliS_sf"/>
</dbReference>
<evidence type="ECO:0000313" key="6">
    <source>
        <dbReference type="EMBL" id="RLV48789.1"/>
    </source>
</evidence>
<gene>
    <name evidence="6" type="primary">fliS</name>
    <name evidence="6" type="ORF">D9V37_13790</name>
</gene>
<protein>
    <submittedName>
        <fullName evidence="6">Flagellar export chaperone FliS</fullName>
    </submittedName>
</protein>
<dbReference type="PANTHER" id="PTHR34773">
    <property type="entry name" value="FLAGELLAR SECRETION CHAPERONE FLIS"/>
    <property type="match status" value="1"/>
</dbReference>
<dbReference type="PANTHER" id="PTHR34773:SF1">
    <property type="entry name" value="FLAGELLAR SECRETION CHAPERONE FLIS"/>
    <property type="match status" value="1"/>
</dbReference>
<sequence length="144" mass="15726">MRDIHPPVTEATEGTMTMMMSDVRAAYVDNSVATADPARLLVLLCQRLVLDLRRAVAALEGDDLAEAHRNLVHAQDIVTELRTSLDPTGFAGGHELAALYDYVYRRLLQANLHKDVIAAAECEVLVRSIAETWQQAAMAVAGGR</sequence>
<dbReference type="SUPFAM" id="SSF101116">
    <property type="entry name" value="Flagellar export chaperone FliS"/>
    <property type="match status" value="1"/>
</dbReference>
<evidence type="ECO:0000256" key="2">
    <source>
        <dbReference type="ARBA" id="ARBA00008787"/>
    </source>
</evidence>
<keyword evidence="7" id="KW-1185">Reference proteome</keyword>
<reference evidence="6 7" key="1">
    <citation type="submission" date="2018-10" db="EMBL/GenBank/DDBJ databases">
        <title>Marmoricola sp. 4Q3S-7 whole genome shotgun sequence.</title>
        <authorList>
            <person name="Li F."/>
        </authorList>
    </citation>
    <scope>NUCLEOTIDE SEQUENCE [LARGE SCALE GENOMIC DNA]</scope>
    <source>
        <strain evidence="6 7">4Q3S-7</strain>
    </source>
</reference>
<evidence type="ECO:0000313" key="7">
    <source>
        <dbReference type="Proteomes" id="UP000281708"/>
    </source>
</evidence>
<keyword evidence="4" id="KW-1005">Bacterial flagellum biogenesis</keyword>
<dbReference type="NCBIfam" id="TIGR00208">
    <property type="entry name" value="fliS"/>
    <property type="match status" value="1"/>
</dbReference>
<keyword evidence="6" id="KW-0282">Flagellum</keyword>
<keyword evidence="6" id="KW-0969">Cilium</keyword>
<dbReference type="GO" id="GO:0071973">
    <property type="term" value="P:bacterial-type flagellum-dependent cell motility"/>
    <property type="evidence" value="ECO:0007669"/>
    <property type="project" value="TreeGrafter"/>
</dbReference>
<dbReference type="EMBL" id="RDBE01000008">
    <property type="protein sequence ID" value="RLV48789.1"/>
    <property type="molecule type" value="Genomic_DNA"/>
</dbReference>
<accession>A0A3L8P2K4</accession>